<gene>
    <name evidence="1" type="ORF">K6Y31_20825</name>
</gene>
<organism evidence="1 2">
    <name type="scientific">Motilimonas cestriensis</name>
    <dbReference type="NCBI Taxonomy" id="2742685"/>
    <lineage>
        <taxon>Bacteria</taxon>
        <taxon>Pseudomonadati</taxon>
        <taxon>Pseudomonadota</taxon>
        <taxon>Gammaproteobacteria</taxon>
        <taxon>Alteromonadales</taxon>
        <taxon>Alteromonadales genera incertae sedis</taxon>
        <taxon>Motilimonas</taxon>
    </lineage>
</organism>
<comment type="caution">
    <text evidence="1">The sequence shown here is derived from an EMBL/GenBank/DDBJ whole genome shotgun (WGS) entry which is preliminary data.</text>
</comment>
<keyword evidence="2" id="KW-1185">Reference proteome</keyword>
<dbReference type="EMBL" id="JAIMJA010000035">
    <property type="protein sequence ID" value="MCE2597222.1"/>
    <property type="molecule type" value="Genomic_DNA"/>
</dbReference>
<evidence type="ECO:0000313" key="1">
    <source>
        <dbReference type="EMBL" id="MCE2597222.1"/>
    </source>
</evidence>
<sequence length="81" mass="9454">MSDFRRIDKPILPSERQAFLLREMVGVVPFGAINLQRAGFLCQGQARVMINHWLCQKWIEQVPDLAWQFKLTDLGKEVIKQ</sequence>
<dbReference type="RefSeq" id="WP_233054975.1">
    <property type="nucleotide sequence ID" value="NZ_JAIMJA010000035.1"/>
</dbReference>
<name>A0ABS8WG98_9GAMM</name>
<evidence type="ECO:0000313" key="2">
    <source>
        <dbReference type="Proteomes" id="UP001201273"/>
    </source>
</evidence>
<accession>A0ABS8WG98</accession>
<reference evidence="1 2" key="1">
    <citation type="journal article" date="2022" name="Environ. Microbiol. Rep.">
        <title>Eco-phylogenetic analyses reveal divergent evolution of vitamin B12 metabolism in the marine bacterial family 'Psychromonadaceae'.</title>
        <authorList>
            <person name="Jin X."/>
            <person name="Yang Y."/>
            <person name="Cao H."/>
            <person name="Gao B."/>
            <person name="Zhao Z."/>
        </authorList>
    </citation>
    <scope>NUCLEOTIDE SEQUENCE [LARGE SCALE GENOMIC DNA]</scope>
    <source>
        <strain evidence="1 2">MKS20</strain>
    </source>
</reference>
<dbReference type="Proteomes" id="UP001201273">
    <property type="component" value="Unassembled WGS sequence"/>
</dbReference>
<proteinExistence type="predicted"/>
<protein>
    <submittedName>
        <fullName evidence="1">Uncharacterized protein</fullName>
    </submittedName>
</protein>